<evidence type="ECO:0000256" key="6">
    <source>
        <dbReference type="ARBA" id="ARBA00023136"/>
    </source>
</evidence>
<dbReference type="PANTHER" id="PTHR33452">
    <property type="entry name" value="OXIDOREDUCTASE CATD-RELATED"/>
    <property type="match status" value="1"/>
</dbReference>
<dbReference type="InterPro" id="IPR032808">
    <property type="entry name" value="DoxX"/>
</dbReference>
<dbReference type="Proteomes" id="UP000035720">
    <property type="component" value="Unassembled WGS sequence"/>
</dbReference>
<evidence type="ECO:0000256" key="4">
    <source>
        <dbReference type="ARBA" id="ARBA00022692"/>
    </source>
</evidence>
<evidence type="ECO:0000256" key="5">
    <source>
        <dbReference type="ARBA" id="ARBA00022989"/>
    </source>
</evidence>
<keyword evidence="5" id="KW-1133">Transmembrane helix</keyword>
<dbReference type="RefSeq" id="WP_048544379.1">
    <property type="nucleotide sequence ID" value="NZ_HF571038.1"/>
</dbReference>
<name>A0A077M576_9MICO</name>
<evidence type="ECO:0008006" key="9">
    <source>
        <dbReference type="Google" id="ProtNLM"/>
    </source>
</evidence>
<accession>A0A077M576</accession>
<comment type="similarity">
    <text evidence="2">Belongs to the DoxX family.</text>
</comment>
<keyword evidence="6" id="KW-0472">Membrane</keyword>
<dbReference type="OrthoDB" id="329282at2"/>
<dbReference type="STRING" id="1193518.BN13_120011"/>
<dbReference type="InterPro" id="IPR051907">
    <property type="entry name" value="DoxX-like_oxidoreductase"/>
</dbReference>
<comment type="subcellular location">
    <subcellularLocation>
        <location evidence="1">Cell membrane</location>
        <topology evidence="1">Multi-pass membrane protein</topology>
    </subcellularLocation>
</comment>
<keyword evidence="4" id="KW-0812">Transmembrane</keyword>
<protein>
    <recommendedName>
        <fullName evidence="9">DoxX family protein</fullName>
    </recommendedName>
</protein>
<dbReference type="PANTHER" id="PTHR33452:SF1">
    <property type="entry name" value="INNER MEMBRANE PROTEIN YPHA-RELATED"/>
    <property type="match status" value="1"/>
</dbReference>
<evidence type="ECO:0000256" key="3">
    <source>
        <dbReference type="ARBA" id="ARBA00022475"/>
    </source>
</evidence>
<keyword evidence="3" id="KW-1003">Cell membrane</keyword>
<reference evidence="7 8" key="1">
    <citation type="journal article" date="2013" name="ISME J.">
        <title>A metabolic model for members of the genus Tetrasphaera involved in enhanced biological phosphorus removal.</title>
        <authorList>
            <person name="Kristiansen R."/>
            <person name="Nguyen H.T.T."/>
            <person name="Saunders A.M."/>
            <person name="Nielsen J.L."/>
            <person name="Wimmer R."/>
            <person name="Le V.Q."/>
            <person name="McIlroy S.J."/>
            <person name="Petrovski S."/>
            <person name="Seviour R.J."/>
            <person name="Calteau A."/>
            <person name="Nielsen K.L."/>
            <person name="Nielsen P.H."/>
        </authorList>
    </citation>
    <scope>NUCLEOTIDE SEQUENCE [LARGE SCALE GENOMIC DNA]</scope>
    <source>
        <strain evidence="7 8">Ben 74</strain>
    </source>
</reference>
<evidence type="ECO:0000313" key="8">
    <source>
        <dbReference type="Proteomes" id="UP000035720"/>
    </source>
</evidence>
<organism evidence="7 8">
    <name type="scientific">Nostocoides jenkinsii Ben 74</name>
    <dbReference type="NCBI Taxonomy" id="1193518"/>
    <lineage>
        <taxon>Bacteria</taxon>
        <taxon>Bacillati</taxon>
        <taxon>Actinomycetota</taxon>
        <taxon>Actinomycetes</taxon>
        <taxon>Micrococcales</taxon>
        <taxon>Intrasporangiaceae</taxon>
        <taxon>Nostocoides</taxon>
    </lineage>
</organism>
<sequence>MSLVRKIARPMLAAIFVVGGLDALRHPGGRVRKAEPLVRSLAAPLGLPDDPELLVRANGAAMVAGGALLATGRVPRLSALGLAAAMVPTTVAGHPFWEDTEPATRANNKVQFLKNVGLIGGLLLAAVDTEGKPGLAYRARMIGDSAQRTAVSARKDARYAARTAKREARLKVAQAHDALR</sequence>
<comment type="caution">
    <text evidence="7">The sequence shown here is derived from an EMBL/GenBank/DDBJ whole genome shotgun (WGS) entry which is preliminary data.</text>
</comment>
<dbReference type="GO" id="GO:0005886">
    <property type="term" value="C:plasma membrane"/>
    <property type="evidence" value="ECO:0007669"/>
    <property type="project" value="UniProtKB-SubCell"/>
</dbReference>
<dbReference type="Pfam" id="PF07681">
    <property type="entry name" value="DoxX"/>
    <property type="match status" value="1"/>
</dbReference>
<keyword evidence="8" id="KW-1185">Reference proteome</keyword>
<proteinExistence type="inferred from homology"/>
<gene>
    <name evidence="7" type="ORF">BN13_120011</name>
</gene>
<dbReference type="EMBL" id="CAJC01000024">
    <property type="protein sequence ID" value="CCI51724.1"/>
    <property type="molecule type" value="Genomic_DNA"/>
</dbReference>
<evidence type="ECO:0000256" key="1">
    <source>
        <dbReference type="ARBA" id="ARBA00004651"/>
    </source>
</evidence>
<evidence type="ECO:0000256" key="2">
    <source>
        <dbReference type="ARBA" id="ARBA00006679"/>
    </source>
</evidence>
<evidence type="ECO:0000313" key="7">
    <source>
        <dbReference type="EMBL" id="CCI51724.1"/>
    </source>
</evidence>
<dbReference type="AlphaFoldDB" id="A0A077M576"/>